<dbReference type="GO" id="GO:0003824">
    <property type="term" value="F:catalytic activity"/>
    <property type="evidence" value="ECO:0007669"/>
    <property type="project" value="InterPro"/>
</dbReference>
<dbReference type="PROSITE" id="PS00012">
    <property type="entry name" value="PHOSPHOPANTETHEINE"/>
    <property type="match status" value="2"/>
</dbReference>
<dbReference type="Pfam" id="PF13193">
    <property type="entry name" value="AMP-binding_C"/>
    <property type="match status" value="2"/>
</dbReference>
<dbReference type="Gene3D" id="3.40.50.980">
    <property type="match status" value="2"/>
</dbReference>
<comment type="cofactor">
    <cofactor evidence="1">
        <name>pantetheine 4'-phosphate</name>
        <dbReference type="ChEBI" id="CHEBI:47942"/>
    </cofactor>
</comment>
<dbReference type="Gene3D" id="3.30.300.30">
    <property type="match status" value="2"/>
</dbReference>
<comment type="caution">
    <text evidence="5">The sequence shown here is derived from an EMBL/GenBank/DDBJ whole genome shotgun (WGS) entry which is preliminary data.</text>
</comment>
<dbReference type="PANTHER" id="PTHR45527:SF1">
    <property type="entry name" value="FATTY ACID SYNTHASE"/>
    <property type="match status" value="1"/>
</dbReference>
<dbReference type="InterPro" id="IPR042099">
    <property type="entry name" value="ANL_N_sf"/>
</dbReference>
<dbReference type="FunFam" id="1.10.1200.10:FF:000005">
    <property type="entry name" value="Nonribosomal peptide synthetase 1"/>
    <property type="match status" value="2"/>
</dbReference>
<dbReference type="Pfam" id="PF00668">
    <property type="entry name" value="Condensation"/>
    <property type="match status" value="2"/>
</dbReference>
<dbReference type="Pfam" id="PF00550">
    <property type="entry name" value="PP-binding"/>
    <property type="match status" value="2"/>
</dbReference>
<dbReference type="InterPro" id="IPR000873">
    <property type="entry name" value="AMP-dep_synth/lig_dom"/>
</dbReference>
<dbReference type="GO" id="GO:0005737">
    <property type="term" value="C:cytoplasm"/>
    <property type="evidence" value="ECO:0007669"/>
    <property type="project" value="TreeGrafter"/>
</dbReference>
<dbReference type="InterPro" id="IPR036736">
    <property type="entry name" value="ACP-like_sf"/>
</dbReference>
<sequence length="2394" mass="258835">MTETVVDRAALRQELLRRRLSGTAPAAPREDGIRRAPRSGPLPLSFAQRRLWILDQLQPGGTEYLMTAALRLSGELDRSALRTALDALVARHEVLRTCYPLEAGEPVQLIGAPAPLPLTELDLTGLDREAAWARLAALATWDRTPVDLARGPVCSATLARMAEEEHALLLTVHHIASDGWSEELLVRQLTRGYADAVAGRSVAAEGSGPQYADFARWQRERLSGDLLERQSAYWKQRLAGLPPLELPTDRPRPPVRDTAGGQVPLTVPAEVVRRLNELARAQGATAFMTLLAAHSVLLGRWTGQRDLAVGTPVAGRDRPEVQELVGLFLNTLVLRTDLSGAPSFAEVVRRVRATALDAYAHQDLPFEQLVDALVPERDPSRNPLFATMLLWQDGSADGAPQRAGGLLVEPLPVGESSAKVELTVGVAEQPDGSLAGGVTYASALFDRGTAERFAAQLVQLLHSAVADPERPIDELEVLPAAERELVLRGWNDTARPYPTGTLATLFEAQAARTPQAPAVRFEGTELSYRELDEQAEQLARRLRARGVGPESVVGVCLHRGPGLVAALLGILKAGGAYLPLDPDYPAQRLAYMLADSGARLVVTDPELAPAGAEPVYLDAAEELPQPLPAPVPAGPGHPAYVIYTSGSTGNPKGVLVEHRAIVNRLHWMQQEYGLTAADRVLQKTPYSFDVSVWEFFWPLTTGATLVVLRPGGHRDPAEIARVVAAEQVSTLHFVPSMLRAFLAHPLPELPTLRRLVCSGEALTGDLVEAVHAQLDCELHNLYGPTEAAVDVTAIRCEPGTPVTIGRPIANTRCYLVDRELRPVPIGVPGELLLGGVQLARGYLNRAALTAERFVPSPFEAGRRLYRTGDLARWRPDGTIEYLGRLDHQVKIRGQRVELGEIEAALTELPGIAAAAVTVHQQQLVAHLAPGTADPEQAREQLRRRLPAHLVPVHWTLQDALPLTPSGKVDRKALPEPGGTRAQLGGDYLAPRDELEQAMAQAFAEALGLDRVGVQDSFFQLGGDSMRAIRVVGALREQGIELAVHDLFTRQRVAELAALVRTEPAARTAQAAPVAPFEQLTEADRKLLPPGLVDAYPMAQTQAGMVYELLAGADQAVYHNVSCYRVGDDLPFDPATMHAAAALLTARHEILRTSFDLSTYGEPLQLVHESAELPVGLDDLRALPEADRQAVLDGFLLAERRRRFDLDRPPLLRYHVHLISDQEWLLTHTECHAILDGWSHTSAVAELLGLYRTLRRGGTPAFPPPPPARFADFVALERAALASPADRAFWAEAVTGRERFELPAGWAGGSADEKATILDVPYQELLPGLRRLAAAAGGSLKSVLHAAHLKALGLVTGRRRFFGGLVCNGRPEQARGDEVLGLYLNTVPFAAELSAPTWRALVAEVFAGEAALWPHRRFPMPAMQREWGSSEPLIEVAFGYLDFHVLDWESGEVTMVDDFSPSELALEVWTFPGVLRLGARPDRVGRRHLELLARCYRHVLEAMAADPDGDAAALTLPPADLAAAVRAGNDAAPPAPVELLVPELVAAAARATPTATALRRGTQTVGYAELDARANRLAHRLGELGVTTESVVGLHLPRTPELFVALLAVLRAGGAFLPLDPAYPADRLRHMLDDARAAVVLSTPELADRLPAHLADRVEVLDESAYLALPEQAPVVPLHPDQLAYVIYTSGSTGLPKGVGVPHRGALNLRQAQLAPLRVAPGDRVLQFASPSFDASVWEVLMALTNGAELVLPPPDTDPGDLRRQAPLVTHMTLPPSLLERLDPADFPQLKLLVSAGEACPAEQAARWARHTGFVNAYGPTETSVCATLTPVAADDAGRTPSIGRPIEGVRCYVLDESGQPLPEGVAGELCVGGAGVARGYLGRAALTAERFVPDPYGEVPGGRLYRTGDLVRREADGALRYLGRRDHQVKVRGLRVEPGEIEHLLLEHPAVAAAAVTAHRAGTAAATLVAYVKAVPGQQVGAAELRAHLRGRIPQALVPGHFLTVAEFPLTPAGKVDRAKLPAPEGDRPQLATAYTAPSGELECALAEAWAEALEVTRVGAQDDFFELGGHSLAMMRIVATLRARHGVELRFSSFIEHRTVAALAASLGAGAEPAEDRDTLVWLRREGTRTPLFCVHPGGGSAHWYLRLAPQLAADRPVAAFEWPGPHSAPTAPSAEQVAERYLAELRGVQPSGPYLLFSWCGGSGIATELAQRLRAAGEQVTFLLLDPGVDMHQRGESWRELGKIRRLEQLLVEIDRQGSAADTPERRQEILDLLDHLVDDVDEETGISLPEQGVGSEWPRAARVWREVMEMDLAYRHRPYEGGLHLVVSDELAQGEHEVAYGQAFEEYLARWRELATGGVTVHRVPGDHFGVMKPPHVATLGAVIEEVLGGR</sequence>
<dbReference type="FunFam" id="3.40.50.980:FF:000002">
    <property type="entry name" value="Enterobactin synthetase component F"/>
    <property type="match status" value="1"/>
</dbReference>
<feature type="domain" description="Carrier" evidence="4">
    <location>
        <begin position="2037"/>
        <end position="2112"/>
    </location>
</feature>
<dbReference type="SUPFAM" id="SSF56801">
    <property type="entry name" value="Acetyl-CoA synthetase-like"/>
    <property type="match status" value="2"/>
</dbReference>
<keyword evidence="6" id="KW-1185">Reference proteome</keyword>
<dbReference type="Gene3D" id="3.40.50.1820">
    <property type="entry name" value="alpha/beta hydrolase"/>
    <property type="match status" value="1"/>
</dbReference>
<dbReference type="GO" id="GO:0044550">
    <property type="term" value="P:secondary metabolite biosynthetic process"/>
    <property type="evidence" value="ECO:0007669"/>
    <property type="project" value="TreeGrafter"/>
</dbReference>
<dbReference type="Pfam" id="PF00975">
    <property type="entry name" value="Thioesterase"/>
    <property type="match status" value="1"/>
</dbReference>
<dbReference type="RefSeq" id="WP_110665968.1">
    <property type="nucleotide sequence ID" value="NZ_PYBW01000014.1"/>
</dbReference>
<dbReference type="Gene3D" id="3.30.559.30">
    <property type="entry name" value="Nonribosomal peptide synthetase, condensation domain"/>
    <property type="match status" value="2"/>
</dbReference>
<dbReference type="InterPro" id="IPR009081">
    <property type="entry name" value="PP-bd_ACP"/>
</dbReference>
<dbReference type="InterPro" id="IPR001031">
    <property type="entry name" value="Thioesterase"/>
</dbReference>
<dbReference type="SMART" id="SM00823">
    <property type="entry name" value="PKS_PP"/>
    <property type="match status" value="2"/>
</dbReference>
<keyword evidence="3" id="KW-0597">Phosphoprotein</keyword>
<dbReference type="PANTHER" id="PTHR45527">
    <property type="entry name" value="NONRIBOSOMAL PEPTIDE SYNTHETASE"/>
    <property type="match status" value="1"/>
</dbReference>
<reference evidence="5 6" key="1">
    <citation type="submission" date="2018-03" db="EMBL/GenBank/DDBJ databases">
        <title>Bioinformatic expansion and discovery of thiopeptide antibiotics.</title>
        <authorList>
            <person name="Schwalen C.J."/>
            <person name="Hudson G.A."/>
            <person name="Mitchell D.A."/>
        </authorList>
    </citation>
    <scope>NUCLEOTIDE SEQUENCE [LARGE SCALE GENOMIC DNA]</scope>
    <source>
        <strain evidence="5 6">ATCC 21389</strain>
    </source>
</reference>
<dbReference type="InterPro" id="IPR001242">
    <property type="entry name" value="Condensation_dom"/>
</dbReference>
<dbReference type="SUPFAM" id="SSF52777">
    <property type="entry name" value="CoA-dependent acyltransferases"/>
    <property type="match status" value="4"/>
</dbReference>
<evidence type="ECO:0000256" key="1">
    <source>
        <dbReference type="ARBA" id="ARBA00001957"/>
    </source>
</evidence>
<dbReference type="FunFam" id="3.40.50.12780:FF:000012">
    <property type="entry name" value="Non-ribosomal peptide synthetase"/>
    <property type="match status" value="2"/>
</dbReference>
<proteinExistence type="predicted"/>
<dbReference type="InterPro" id="IPR029058">
    <property type="entry name" value="AB_hydrolase_fold"/>
</dbReference>
<dbReference type="Pfam" id="PF00501">
    <property type="entry name" value="AMP-binding"/>
    <property type="match status" value="2"/>
</dbReference>
<name>A0A2V4NPG0_9ACTN</name>
<evidence type="ECO:0000313" key="6">
    <source>
        <dbReference type="Proteomes" id="UP000248039"/>
    </source>
</evidence>
<dbReference type="GO" id="GO:0017000">
    <property type="term" value="P:antibiotic biosynthetic process"/>
    <property type="evidence" value="ECO:0007669"/>
    <property type="project" value="UniProtKB-ARBA"/>
</dbReference>
<dbReference type="Gene3D" id="1.10.1200.10">
    <property type="entry name" value="ACP-like"/>
    <property type="match status" value="2"/>
</dbReference>
<gene>
    <name evidence="5" type="ORF">C7C46_04650</name>
</gene>
<accession>A0A2V4NPG0</accession>
<dbReference type="FunFam" id="2.30.38.10:FF:000001">
    <property type="entry name" value="Non-ribosomal peptide synthetase PvdI"/>
    <property type="match status" value="2"/>
</dbReference>
<dbReference type="InterPro" id="IPR010071">
    <property type="entry name" value="AA_adenyl_dom"/>
</dbReference>
<dbReference type="Gene3D" id="3.30.559.10">
    <property type="entry name" value="Chloramphenicol acetyltransferase-like domain"/>
    <property type="match status" value="2"/>
</dbReference>
<dbReference type="GO" id="GO:0031177">
    <property type="term" value="F:phosphopantetheine binding"/>
    <property type="evidence" value="ECO:0007669"/>
    <property type="project" value="InterPro"/>
</dbReference>
<dbReference type="InterPro" id="IPR020806">
    <property type="entry name" value="PKS_PP-bd"/>
</dbReference>
<dbReference type="InterPro" id="IPR023213">
    <property type="entry name" value="CAT-like_dom_sf"/>
</dbReference>
<dbReference type="InterPro" id="IPR045851">
    <property type="entry name" value="AMP-bd_C_sf"/>
</dbReference>
<evidence type="ECO:0000256" key="3">
    <source>
        <dbReference type="ARBA" id="ARBA00022553"/>
    </source>
</evidence>
<dbReference type="Gene3D" id="3.40.50.12780">
    <property type="entry name" value="N-terminal domain of ligase-like"/>
    <property type="match status" value="1"/>
</dbReference>
<dbReference type="CDD" id="cd19531">
    <property type="entry name" value="LCL_NRPS-like"/>
    <property type="match status" value="1"/>
</dbReference>
<dbReference type="Gene3D" id="2.30.38.10">
    <property type="entry name" value="Luciferase, Domain 3"/>
    <property type="match status" value="1"/>
</dbReference>
<dbReference type="PROSITE" id="PS50075">
    <property type="entry name" value="CARRIER"/>
    <property type="match status" value="2"/>
</dbReference>
<protein>
    <submittedName>
        <fullName evidence="5">Non-ribosomal peptide synthetase</fullName>
    </submittedName>
</protein>
<feature type="domain" description="Carrier" evidence="4">
    <location>
        <begin position="989"/>
        <end position="1063"/>
    </location>
</feature>
<dbReference type="CDD" id="cd05930">
    <property type="entry name" value="A_NRPS"/>
    <property type="match status" value="2"/>
</dbReference>
<evidence type="ECO:0000259" key="4">
    <source>
        <dbReference type="PROSITE" id="PS50075"/>
    </source>
</evidence>
<dbReference type="NCBIfam" id="TIGR01733">
    <property type="entry name" value="AA-adenyl-dom"/>
    <property type="match status" value="2"/>
</dbReference>
<dbReference type="Proteomes" id="UP000248039">
    <property type="component" value="Unassembled WGS sequence"/>
</dbReference>
<organism evidence="5 6">
    <name type="scientific">Streptomyces tateyamensis</name>
    <dbReference type="NCBI Taxonomy" id="565073"/>
    <lineage>
        <taxon>Bacteria</taxon>
        <taxon>Bacillati</taxon>
        <taxon>Actinomycetota</taxon>
        <taxon>Actinomycetes</taxon>
        <taxon>Kitasatosporales</taxon>
        <taxon>Streptomycetaceae</taxon>
        <taxon>Streptomyces</taxon>
    </lineage>
</organism>
<dbReference type="GO" id="GO:0043041">
    <property type="term" value="P:amino acid activation for nonribosomal peptide biosynthetic process"/>
    <property type="evidence" value="ECO:0007669"/>
    <property type="project" value="TreeGrafter"/>
</dbReference>
<dbReference type="EMBL" id="PYBW01000014">
    <property type="protein sequence ID" value="PYC87463.1"/>
    <property type="molecule type" value="Genomic_DNA"/>
</dbReference>
<dbReference type="InterPro" id="IPR006162">
    <property type="entry name" value="Ppantetheine_attach_site"/>
</dbReference>
<keyword evidence="2" id="KW-0596">Phosphopantetheine</keyword>
<dbReference type="GO" id="GO:0008610">
    <property type="term" value="P:lipid biosynthetic process"/>
    <property type="evidence" value="ECO:0007669"/>
    <property type="project" value="UniProtKB-ARBA"/>
</dbReference>
<dbReference type="PROSITE" id="PS00455">
    <property type="entry name" value="AMP_BINDING"/>
    <property type="match status" value="2"/>
</dbReference>
<evidence type="ECO:0000256" key="2">
    <source>
        <dbReference type="ARBA" id="ARBA00022450"/>
    </source>
</evidence>
<dbReference type="InterPro" id="IPR020845">
    <property type="entry name" value="AMP-binding_CS"/>
</dbReference>
<dbReference type="FunFam" id="3.40.50.980:FF:000001">
    <property type="entry name" value="Non-ribosomal peptide synthetase"/>
    <property type="match status" value="2"/>
</dbReference>
<dbReference type="OrthoDB" id="2472181at2"/>
<dbReference type="SUPFAM" id="SSF53474">
    <property type="entry name" value="alpha/beta-Hydrolases"/>
    <property type="match status" value="1"/>
</dbReference>
<dbReference type="InterPro" id="IPR025110">
    <property type="entry name" value="AMP-bd_C"/>
</dbReference>
<dbReference type="SUPFAM" id="SSF47336">
    <property type="entry name" value="ACP-like"/>
    <property type="match status" value="2"/>
</dbReference>
<evidence type="ECO:0000313" key="5">
    <source>
        <dbReference type="EMBL" id="PYC87463.1"/>
    </source>
</evidence>